<dbReference type="Pfam" id="PF06983">
    <property type="entry name" value="3-dmu-9_3-mt"/>
    <property type="match status" value="1"/>
</dbReference>
<dbReference type="InterPro" id="IPR028973">
    <property type="entry name" value="PhnB-like"/>
</dbReference>
<keyword evidence="3" id="KW-1185">Reference proteome</keyword>
<dbReference type="InterPro" id="IPR029068">
    <property type="entry name" value="Glyas_Bleomycin-R_OHBP_Dase"/>
</dbReference>
<name>A0ABT8RKN1_9BACT</name>
<dbReference type="SUPFAM" id="SSF54593">
    <property type="entry name" value="Glyoxalase/Bleomycin resistance protein/Dihydroxybiphenyl dioxygenase"/>
    <property type="match status" value="1"/>
</dbReference>
<proteinExistence type="predicted"/>
<dbReference type="PROSITE" id="PS51819">
    <property type="entry name" value="VOC"/>
    <property type="match status" value="1"/>
</dbReference>
<dbReference type="Gene3D" id="3.10.180.10">
    <property type="entry name" value="2,3-Dihydroxybiphenyl 1,2-Dioxygenase, domain 1"/>
    <property type="match status" value="1"/>
</dbReference>
<organism evidence="2 3">
    <name type="scientific">Rhodocytophaga aerolata</name>
    <dbReference type="NCBI Taxonomy" id="455078"/>
    <lineage>
        <taxon>Bacteria</taxon>
        <taxon>Pseudomonadati</taxon>
        <taxon>Bacteroidota</taxon>
        <taxon>Cytophagia</taxon>
        <taxon>Cytophagales</taxon>
        <taxon>Rhodocytophagaceae</taxon>
        <taxon>Rhodocytophaga</taxon>
    </lineage>
</organism>
<dbReference type="RefSeq" id="WP_302042766.1">
    <property type="nucleotide sequence ID" value="NZ_JAUKPO010000146.1"/>
</dbReference>
<dbReference type="EMBL" id="JAUKPO010000146">
    <property type="protein sequence ID" value="MDO1451973.1"/>
    <property type="molecule type" value="Genomic_DNA"/>
</dbReference>
<evidence type="ECO:0000313" key="2">
    <source>
        <dbReference type="EMBL" id="MDO1451973.1"/>
    </source>
</evidence>
<dbReference type="PANTHER" id="PTHR34109:SF1">
    <property type="entry name" value="VOC DOMAIN-CONTAINING PROTEIN"/>
    <property type="match status" value="1"/>
</dbReference>
<dbReference type="InterPro" id="IPR037523">
    <property type="entry name" value="VOC_core"/>
</dbReference>
<protein>
    <submittedName>
        <fullName evidence="2">VOC family protein</fullName>
    </submittedName>
</protein>
<evidence type="ECO:0000259" key="1">
    <source>
        <dbReference type="PROSITE" id="PS51819"/>
    </source>
</evidence>
<dbReference type="Proteomes" id="UP001168528">
    <property type="component" value="Unassembled WGS sequence"/>
</dbReference>
<feature type="domain" description="VOC" evidence="1">
    <location>
        <begin position="21"/>
        <end position="144"/>
    </location>
</feature>
<comment type="caution">
    <text evidence="2">The sequence shown here is derived from an EMBL/GenBank/DDBJ whole genome shotgun (WGS) entry which is preliminary data.</text>
</comment>
<reference evidence="2" key="1">
    <citation type="submission" date="2023-07" db="EMBL/GenBank/DDBJ databases">
        <title>The genome sequence of Rhodocytophaga aerolata KACC 12507.</title>
        <authorList>
            <person name="Zhang X."/>
        </authorList>
    </citation>
    <scope>NUCLEOTIDE SEQUENCE</scope>
    <source>
        <strain evidence="2">KACC 12507</strain>
    </source>
</reference>
<dbReference type="PANTHER" id="PTHR34109">
    <property type="entry name" value="BNAUNNG04460D PROTEIN-RELATED"/>
    <property type="match status" value="1"/>
</dbReference>
<evidence type="ECO:0000313" key="3">
    <source>
        <dbReference type="Proteomes" id="UP001168528"/>
    </source>
</evidence>
<sequence>MSFKTTKTDIINKEPFMTENTITTVKPFLTVHNAKKAIDFYVSCFGAVETKRFEMPDQKISSVIEIDKAEFYVGDQETHHENLSPELTSSSPVRIILQTKNADQLFEKAIRFGATQICPMTTEEDWRIGKLQDPFGHIWEIGYTL</sequence>
<gene>
    <name evidence="2" type="ORF">Q0590_37235</name>
</gene>
<accession>A0ABT8RKN1</accession>